<reference evidence="6 7" key="1">
    <citation type="journal article" date="2020" name="Front. Microbiol.">
        <title>Single-cell genomics of novel Actinobacteria with the Wood-Ljungdahl pathway discovered in a serpentinizing system.</title>
        <authorList>
            <person name="Merino N."/>
            <person name="Kawai M."/>
            <person name="Boyd E.S."/>
            <person name="Colman D.R."/>
            <person name="McGlynn S.E."/>
            <person name="Nealson K.H."/>
            <person name="Kurokawa K."/>
            <person name="Hongoh Y."/>
        </authorList>
    </citation>
    <scope>NUCLEOTIDE SEQUENCE [LARGE SCALE GENOMIC DNA]</scope>
    <source>
        <strain evidence="6 7">S43</strain>
    </source>
</reference>
<evidence type="ECO:0000313" key="6">
    <source>
        <dbReference type="EMBL" id="GFP36145.1"/>
    </source>
</evidence>
<evidence type="ECO:0000256" key="1">
    <source>
        <dbReference type="ARBA" id="ARBA00009156"/>
    </source>
</evidence>
<dbReference type="GO" id="GO:0016301">
    <property type="term" value="F:kinase activity"/>
    <property type="evidence" value="ECO:0007669"/>
    <property type="project" value="UniProtKB-KW"/>
</dbReference>
<dbReference type="PROSITE" id="PS00933">
    <property type="entry name" value="FGGY_KINASES_1"/>
    <property type="match status" value="1"/>
</dbReference>
<dbReference type="EMBL" id="BLSB01000437">
    <property type="protein sequence ID" value="GFP36145.1"/>
    <property type="molecule type" value="Genomic_DNA"/>
</dbReference>
<protein>
    <submittedName>
        <fullName evidence="6">Xylulokinase</fullName>
    </submittedName>
</protein>
<keyword evidence="3" id="KW-0808">Transferase</keyword>
<dbReference type="GO" id="GO:0016773">
    <property type="term" value="F:phosphotransferase activity, alcohol group as acceptor"/>
    <property type="evidence" value="ECO:0007669"/>
    <property type="project" value="InterPro"/>
</dbReference>
<dbReference type="SUPFAM" id="SSF53067">
    <property type="entry name" value="Actin-like ATPase domain"/>
    <property type="match status" value="1"/>
</dbReference>
<dbReference type="Pfam" id="PF00370">
    <property type="entry name" value="FGGY_N"/>
    <property type="match status" value="1"/>
</dbReference>
<dbReference type="InterPro" id="IPR018483">
    <property type="entry name" value="Carb_kinase_FGGY_CS"/>
</dbReference>
<dbReference type="InterPro" id="IPR043129">
    <property type="entry name" value="ATPase_NBD"/>
</dbReference>
<comment type="caution">
    <text evidence="6">The sequence shown here is derived from an EMBL/GenBank/DDBJ whole genome shotgun (WGS) entry which is preliminary data.</text>
</comment>
<comment type="similarity">
    <text evidence="1">Belongs to the FGGY kinase family.</text>
</comment>
<keyword evidence="2" id="KW-0119">Carbohydrate metabolism</keyword>
<evidence type="ECO:0000256" key="3">
    <source>
        <dbReference type="ARBA" id="ARBA00022679"/>
    </source>
</evidence>
<dbReference type="PANTHER" id="PTHR43095:SF5">
    <property type="entry name" value="XYLULOSE KINASE"/>
    <property type="match status" value="1"/>
</dbReference>
<evidence type="ECO:0000256" key="2">
    <source>
        <dbReference type="ARBA" id="ARBA00022629"/>
    </source>
</evidence>
<dbReference type="Proteomes" id="UP000576480">
    <property type="component" value="Unassembled WGS sequence"/>
</dbReference>
<dbReference type="InterPro" id="IPR050406">
    <property type="entry name" value="FGGY_Carb_Kinase"/>
</dbReference>
<proteinExistence type="inferred from homology"/>
<keyword evidence="4 6" id="KW-0418">Kinase</keyword>
<dbReference type="GO" id="GO:0042732">
    <property type="term" value="P:D-xylose metabolic process"/>
    <property type="evidence" value="ECO:0007669"/>
    <property type="project" value="UniProtKB-KW"/>
</dbReference>
<organism evidence="6 7">
    <name type="scientific">Candidatus Hakubella thermalkaliphila</name>
    <dbReference type="NCBI Taxonomy" id="2754717"/>
    <lineage>
        <taxon>Bacteria</taxon>
        <taxon>Bacillati</taxon>
        <taxon>Actinomycetota</taxon>
        <taxon>Actinomycetota incertae sedis</taxon>
        <taxon>Candidatus Hakubellales</taxon>
        <taxon>Candidatus Hakubellaceae</taxon>
        <taxon>Candidatus Hakubella</taxon>
    </lineage>
</organism>
<gene>
    <name evidence="6" type="ORF">HKBW3S43_01932</name>
</gene>
<feature type="non-terminal residue" evidence="6">
    <location>
        <position position="226"/>
    </location>
</feature>
<dbReference type="InterPro" id="IPR018484">
    <property type="entry name" value="FGGY_N"/>
</dbReference>
<evidence type="ECO:0000313" key="7">
    <source>
        <dbReference type="Proteomes" id="UP000576480"/>
    </source>
</evidence>
<dbReference type="Gene3D" id="3.30.420.40">
    <property type="match status" value="1"/>
</dbReference>
<sequence>RRCVLVCSNPLTYCRFTAYSSCTVNTAFHSQRPYLWCSEGIVQTYLHGGEQVLERKRSKGMGYLLGIDLGTTSVKAILIDENGKTFGLGSEEYPLLIPRAGWAEQDPEKWWEVVKRVVGTVVGRSGVNGKAISGIGLSGQMHGLVLVDKNGNALRPCIVWADQRSAPQCRWLAERLGRQVLIQNLGNPTNTGFTAPKLLWVKQNENANYKKVCKILLPKDYIRFKL</sequence>
<feature type="non-terminal residue" evidence="6">
    <location>
        <position position="1"/>
    </location>
</feature>
<name>A0A6V8PU94_9ACTN</name>
<keyword evidence="2" id="KW-0859">Xylose metabolism</keyword>
<evidence type="ECO:0000256" key="4">
    <source>
        <dbReference type="ARBA" id="ARBA00022777"/>
    </source>
</evidence>
<dbReference type="AlphaFoldDB" id="A0A6V8PU94"/>
<accession>A0A6V8PU94</accession>
<feature type="domain" description="Carbohydrate kinase FGGY N-terminal" evidence="5">
    <location>
        <begin position="63"/>
        <end position="226"/>
    </location>
</feature>
<dbReference type="PANTHER" id="PTHR43095">
    <property type="entry name" value="SUGAR KINASE"/>
    <property type="match status" value="1"/>
</dbReference>
<evidence type="ECO:0000259" key="5">
    <source>
        <dbReference type="Pfam" id="PF00370"/>
    </source>
</evidence>